<proteinExistence type="predicted"/>
<sequence>MSKLTLTDWANQPEAVVFGHCNPNNLAPYEQVQLLFEGMDMTAEGHVKLYVVADDTESQIMSAELKQRAALSPDFAIPTICDYALLLQQLRKTKVSKLWEQACVTIVAQIDQYCSAPFALAILELVKWAANPTSQTRLRFLTVSTFEEPEESVQRALEYFCPKLTVSLVQVPTRVATTRPAPKRLLWSDPDSVDEVVKLVKAQVDGQRTSIVLCHPDEIHAIITGLLRMRARVNNLVNSSRFLAHILAMRIEPVKPGSFPAVLFCTEKSQIPMEIHNLGAIIISRRRQAAIWECGRIVYKPEQTSQWEVNQAVSYVWQTSTPTTGITILAPEASKLAELLPRRRVDNDQSIPFLLDLLANFDGMSMDDMLGCFVTDFPIVYSNLSQLKLMKCARECSDDLRMFSLVPGNAQELLLELLPQFEHQFLPAWFLATGITFPGATVSAKKAMIRLAAIVHEGVGFIDRGSIFWQEVPEIEKAEHLQTLGYKISGQFKMPHGLMRQGGLWVALAAWHSASVTLQGFKDVSKAETDADCVKDIANGSRIVLIQTQLAKRIADLVDKLEDFIGISPQDKGNQPLSLDENDCIVIQTVMVQTWMHRTIGIAKQPRADGAGHTILCTDMVSMDTPVASSGTDLMPFAAIMESPGTGDASMLVAALHLQRHLRTRTPVLFGSCVILPIERIWEWQRNEGGKDFLLHIRCHHPPVGEPEV</sequence>
<name>A0A7D5Z1G8_9HYPO</name>
<organism evidence="1 2">
    <name type="scientific">Metarhizium brunneum</name>
    <dbReference type="NCBI Taxonomy" id="500148"/>
    <lineage>
        <taxon>Eukaryota</taxon>
        <taxon>Fungi</taxon>
        <taxon>Dikarya</taxon>
        <taxon>Ascomycota</taxon>
        <taxon>Pezizomycotina</taxon>
        <taxon>Sordariomycetes</taxon>
        <taxon>Hypocreomycetidae</taxon>
        <taxon>Hypocreales</taxon>
        <taxon>Clavicipitaceae</taxon>
        <taxon>Metarhizium</taxon>
    </lineage>
</organism>
<evidence type="ECO:0000313" key="2">
    <source>
        <dbReference type="Proteomes" id="UP000510686"/>
    </source>
</evidence>
<evidence type="ECO:0000313" key="1">
    <source>
        <dbReference type="EMBL" id="QLI68443.1"/>
    </source>
</evidence>
<dbReference type="OrthoDB" id="4934474at2759"/>
<protein>
    <submittedName>
        <fullName evidence="1">Uncharacterized protein</fullName>
    </submittedName>
</protein>
<dbReference type="EMBL" id="CP058933">
    <property type="protein sequence ID" value="QLI68443.1"/>
    <property type="molecule type" value="Genomic_DNA"/>
</dbReference>
<gene>
    <name evidence="1" type="ORF">G6M90_00g051140</name>
</gene>
<keyword evidence="2" id="KW-1185">Reference proteome</keyword>
<dbReference type="Proteomes" id="UP000510686">
    <property type="component" value="Chromosome 2"/>
</dbReference>
<reference evidence="1 2" key="1">
    <citation type="submission" date="2020-07" db="EMBL/GenBank/DDBJ databases">
        <title>Telomere length de novo assembly of all 7 chromosomes of the fungus, Metarhizium brunneum, using a novel assembly pipeline.</title>
        <authorList>
            <person name="Saud z."/>
            <person name="Kortsinoglou A."/>
            <person name="Kouvelis V.N."/>
            <person name="Butt T.M."/>
        </authorList>
    </citation>
    <scope>NUCLEOTIDE SEQUENCE [LARGE SCALE GENOMIC DNA]</scope>
    <source>
        <strain evidence="1 2">4556</strain>
    </source>
</reference>
<dbReference type="GeneID" id="26247356"/>
<dbReference type="RefSeq" id="XP_014539801.1">
    <property type="nucleotide sequence ID" value="XM_014684315.1"/>
</dbReference>
<accession>A0A7D5Z1G8</accession>
<dbReference type="KEGG" id="mbrn:26247356"/>
<dbReference type="AlphaFoldDB" id="A0A7D5Z1G8"/>